<gene>
    <name evidence="1" type="ORF">H8D96_01575</name>
</gene>
<accession>A0A8J6NXM0</accession>
<evidence type="ECO:0000313" key="1">
    <source>
        <dbReference type="EMBL" id="MBC8430586.1"/>
    </source>
</evidence>
<proteinExistence type="predicted"/>
<reference evidence="1 2" key="1">
    <citation type="submission" date="2020-08" db="EMBL/GenBank/DDBJ databases">
        <title>Bridging the membrane lipid divide: bacteria of the FCB group superphylum have the potential to synthesize archaeal ether lipids.</title>
        <authorList>
            <person name="Villanueva L."/>
            <person name="Von Meijenfeldt F.A.B."/>
            <person name="Westbye A.B."/>
            <person name="Yadav S."/>
            <person name="Hopmans E.C."/>
            <person name="Dutilh B.E."/>
            <person name="Sinninghe Damste J.S."/>
        </authorList>
    </citation>
    <scope>NUCLEOTIDE SEQUENCE [LARGE SCALE GENOMIC DNA]</scope>
    <source>
        <strain evidence="1">NIOZ-UU17</strain>
    </source>
</reference>
<evidence type="ECO:0008006" key="3">
    <source>
        <dbReference type="Google" id="ProtNLM"/>
    </source>
</evidence>
<name>A0A8J6NXM0_9BACT</name>
<protein>
    <recommendedName>
        <fullName evidence="3">RiboL-PSP-HEPN domain-containing protein</fullName>
    </recommendedName>
</protein>
<dbReference type="AlphaFoldDB" id="A0A8J6NXM0"/>
<sequence length="223" mass="26033">MTENKSTLSKRSQSVYQELILKKRNVMVWIYFDKLDKFKSFTLSAIESEKKKEKEFIDGLVDKGEWVDGADLMVEAIFKTLSLNSFVLILYSFIEHLLNRLCNPSLFDDDNWLKAQGIRPLTRKYTDMNGKGIRRAKRYLEQVIGLNLHADEQPWDEIVTLSNIRNSIVHSGGEATDKIMKDANIKQHLENERLYIFTDNIIIGSKYLDFIIPTVREFFQSIE</sequence>
<organism evidence="1 2">
    <name type="scientific">Candidatus Desulfatibia vada</name>
    <dbReference type="NCBI Taxonomy" id="2841696"/>
    <lineage>
        <taxon>Bacteria</taxon>
        <taxon>Pseudomonadati</taxon>
        <taxon>Thermodesulfobacteriota</taxon>
        <taxon>Desulfobacteria</taxon>
        <taxon>Desulfobacterales</taxon>
        <taxon>Desulfobacterales incertae sedis</taxon>
        <taxon>Candidatus Desulfatibia</taxon>
    </lineage>
</organism>
<dbReference type="Proteomes" id="UP000605201">
    <property type="component" value="Unassembled WGS sequence"/>
</dbReference>
<evidence type="ECO:0000313" key="2">
    <source>
        <dbReference type="Proteomes" id="UP000605201"/>
    </source>
</evidence>
<comment type="caution">
    <text evidence="1">The sequence shown here is derived from an EMBL/GenBank/DDBJ whole genome shotgun (WGS) entry which is preliminary data.</text>
</comment>
<dbReference type="EMBL" id="JACNIG010000058">
    <property type="protein sequence ID" value="MBC8430586.1"/>
    <property type="molecule type" value="Genomic_DNA"/>
</dbReference>